<sequence>MDAQVGGQKGFPQAQLNQLAPKFLHQLTSRELMDALMAADMPMGGSNEQRIERLLSVIQPQDLRAFLPQHVLDRVSPTVGASI</sequence>
<name>A0A330L4C7_9BACT</name>
<evidence type="ECO:0000313" key="1">
    <source>
        <dbReference type="EMBL" id="SPP64175.1"/>
    </source>
</evidence>
<dbReference type="AlphaFoldDB" id="A0A330L4C7"/>
<organism evidence="1 2">
    <name type="scientific">Nitrospira lenta</name>
    <dbReference type="NCBI Taxonomy" id="1436998"/>
    <lineage>
        <taxon>Bacteria</taxon>
        <taxon>Pseudomonadati</taxon>
        <taxon>Nitrospirota</taxon>
        <taxon>Nitrospiria</taxon>
        <taxon>Nitrospirales</taxon>
        <taxon>Nitrospiraceae</taxon>
        <taxon>Nitrospira</taxon>
    </lineage>
</organism>
<protein>
    <submittedName>
        <fullName evidence="1">Uncharacterized protein</fullName>
    </submittedName>
</protein>
<proteinExistence type="predicted"/>
<dbReference type="InParanoid" id="A0A330L4C7"/>
<evidence type="ECO:0000313" key="2">
    <source>
        <dbReference type="Proteomes" id="UP000248168"/>
    </source>
</evidence>
<reference evidence="2" key="1">
    <citation type="submission" date="2018-04" db="EMBL/GenBank/DDBJ databases">
        <authorList>
            <person name="Lucker S."/>
            <person name="Sakoula D."/>
        </authorList>
    </citation>
    <scope>NUCLEOTIDE SEQUENCE [LARGE SCALE GENOMIC DNA]</scope>
</reference>
<dbReference type="Proteomes" id="UP000248168">
    <property type="component" value="Unassembled WGS sequence"/>
</dbReference>
<dbReference type="EMBL" id="OUNR01000002">
    <property type="protein sequence ID" value="SPP64175.1"/>
    <property type="molecule type" value="Genomic_DNA"/>
</dbReference>
<keyword evidence="2" id="KW-1185">Reference proteome</keyword>
<dbReference type="RefSeq" id="WP_121988603.1">
    <property type="nucleotide sequence ID" value="NZ_OUNR01000002.1"/>
</dbReference>
<accession>A0A330L4C7</accession>
<gene>
    <name evidence="1" type="ORF">NITLEN_100045</name>
</gene>